<gene>
    <name evidence="1" type="ORF">MTR67_027155</name>
</gene>
<proteinExistence type="predicted"/>
<evidence type="ECO:0000313" key="1">
    <source>
        <dbReference type="EMBL" id="WMV33770.1"/>
    </source>
</evidence>
<organism evidence="1 2">
    <name type="scientific">Solanum verrucosum</name>
    <dbReference type="NCBI Taxonomy" id="315347"/>
    <lineage>
        <taxon>Eukaryota</taxon>
        <taxon>Viridiplantae</taxon>
        <taxon>Streptophyta</taxon>
        <taxon>Embryophyta</taxon>
        <taxon>Tracheophyta</taxon>
        <taxon>Spermatophyta</taxon>
        <taxon>Magnoliopsida</taxon>
        <taxon>eudicotyledons</taxon>
        <taxon>Gunneridae</taxon>
        <taxon>Pentapetalae</taxon>
        <taxon>asterids</taxon>
        <taxon>lamiids</taxon>
        <taxon>Solanales</taxon>
        <taxon>Solanaceae</taxon>
        <taxon>Solanoideae</taxon>
        <taxon>Solaneae</taxon>
        <taxon>Solanum</taxon>
    </lineage>
</organism>
<evidence type="ECO:0000313" key="2">
    <source>
        <dbReference type="Proteomes" id="UP001234989"/>
    </source>
</evidence>
<dbReference type="AlphaFoldDB" id="A0AAF0R3M0"/>
<keyword evidence="2" id="KW-1185">Reference proteome</keyword>
<dbReference type="Proteomes" id="UP001234989">
    <property type="component" value="Chromosome 6"/>
</dbReference>
<dbReference type="EMBL" id="CP133617">
    <property type="protein sequence ID" value="WMV33770.1"/>
    <property type="molecule type" value="Genomic_DNA"/>
</dbReference>
<reference evidence="1" key="1">
    <citation type="submission" date="2023-08" db="EMBL/GenBank/DDBJ databases">
        <title>A de novo genome assembly of Solanum verrucosum Schlechtendal, a Mexican diploid species geographically isolated from the other diploid A-genome species in potato relatives.</title>
        <authorList>
            <person name="Hosaka K."/>
        </authorList>
    </citation>
    <scope>NUCLEOTIDE SEQUENCE</scope>
    <source>
        <tissue evidence="1">Young leaves</tissue>
    </source>
</reference>
<accession>A0AAF0R3M0</accession>
<feature type="non-terminal residue" evidence="1">
    <location>
        <position position="1"/>
    </location>
</feature>
<protein>
    <submittedName>
        <fullName evidence="1">Uncharacterized protein</fullName>
    </submittedName>
</protein>
<name>A0AAF0R3M0_SOLVR</name>
<sequence>LIKLLEPLELQANNAKMKFSSTDKLNNHGFAISRVIWMENQLRQNQTQDRILDYLNEVKSCHYLLFHTDCQLTDSFVSVSQAQWENQLLTVESFLPYLQSPSQIGVKMQLAFLLRLPLHSACSILH</sequence>